<dbReference type="InterPro" id="IPR043502">
    <property type="entry name" value="DNA/RNA_pol_sf"/>
</dbReference>
<dbReference type="CDD" id="cd09272">
    <property type="entry name" value="RNase_HI_RT_Ty1"/>
    <property type="match status" value="1"/>
</dbReference>
<sequence length="243" mass="27904">MDVKTAFLHGTLKEDVYVCQPEGFIDADHLSHVYKLKKALYGLKQAPRARYDELSTFLLHNQFLRGTIDPTLFIRRFDDDILVVHVYVDDIIFGSTHPRPDVVHATCLCARYQAKPTKKHLKEVKKIFCYLREPSIWVSDTFKSTSGGAQFLAEKLVSWSSKKQYCTMLSTAEAEYVSLSACCAQVLWMRTQITDYGFHFNKIPIYCDSKSAIAISCNPVQHSRTNHRCPLPFHKGTRRKGYD</sequence>
<name>A0A699JXQ5_TANCI</name>
<feature type="domain" description="Reverse transcriptase Ty1/copia-type" evidence="1">
    <location>
        <begin position="1"/>
        <end position="95"/>
    </location>
</feature>
<organism evidence="2">
    <name type="scientific">Tanacetum cinerariifolium</name>
    <name type="common">Dalmatian daisy</name>
    <name type="synonym">Chrysanthemum cinerariifolium</name>
    <dbReference type="NCBI Taxonomy" id="118510"/>
    <lineage>
        <taxon>Eukaryota</taxon>
        <taxon>Viridiplantae</taxon>
        <taxon>Streptophyta</taxon>
        <taxon>Embryophyta</taxon>
        <taxon>Tracheophyta</taxon>
        <taxon>Spermatophyta</taxon>
        <taxon>Magnoliopsida</taxon>
        <taxon>eudicotyledons</taxon>
        <taxon>Gunneridae</taxon>
        <taxon>Pentapetalae</taxon>
        <taxon>asterids</taxon>
        <taxon>campanulids</taxon>
        <taxon>Asterales</taxon>
        <taxon>Asteraceae</taxon>
        <taxon>Asteroideae</taxon>
        <taxon>Anthemideae</taxon>
        <taxon>Anthemidinae</taxon>
        <taxon>Tanacetum</taxon>
    </lineage>
</organism>
<gene>
    <name evidence="2" type="ORF">Tci_632171</name>
</gene>
<comment type="caution">
    <text evidence="2">The sequence shown here is derived from an EMBL/GenBank/DDBJ whole genome shotgun (WGS) entry which is preliminary data.</text>
</comment>
<dbReference type="InterPro" id="IPR013103">
    <property type="entry name" value="RVT_2"/>
</dbReference>
<proteinExistence type="predicted"/>
<evidence type="ECO:0000259" key="1">
    <source>
        <dbReference type="Pfam" id="PF07727"/>
    </source>
</evidence>
<accession>A0A699JXQ5</accession>
<dbReference type="PANTHER" id="PTHR11439:SF509">
    <property type="entry name" value="RNA-DIRECTED DNA POLYMERASE"/>
    <property type="match status" value="1"/>
</dbReference>
<evidence type="ECO:0000313" key="2">
    <source>
        <dbReference type="EMBL" id="GFA60199.1"/>
    </source>
</evidence>
<protein>
    <submittedName>
        <fullName evidence="2">Uncharacterized mitochondrial protein AtMg00810-like</fullName>
    </submittedName>
</protein>
<dbReference type="PANTHER" id="PTHR11439">
    <property type="entry name" value="GAG-POL-RELATED RETROTRANSPOSON"/>
    <property type="match status" value="1"/>
</dbReference>
<dbReference type="Pfam" id="PF07727">
    <property type="entry name" value="RVT_2"/>
    <property type="match status" value="1"/>
</dbReference>
<reference evidence="2" key="1">
    <citation type="journal article" date="2019" name="Sci. Rep.">
        <title>Draft genome of Tanacetum cinerariifolium, the natural source of mosquito coil.</title>
        <authorList>
            <person name="Yamashiro T."/>
            <person name="Shiraishi A."/>
            <person name="Satake H."/>
            <person name="Nakayama K."/>
        </authorList>
    </citation>
    <scope>NUCLEOTIDE SEQUENCE</scope>
</reference>
<dbReference type="AlphaFoldDB" id="A0A699JXQ5"/>
<dbReference type="EMBL" id="BKCJ010453179">
    <property type="protein sequence ID" value="GFA60199.1"/>
    <property type="molecule type" value="Genomic_DNA"/>
</dbReference>
<dbReference type="SUPFAM" id="SSF56672">
    <property type="entry name" value="DNA/RNA polymerases"/>
    <property type="match status" value="1"/>
</dbReference>